<name>A0AAW1UMN1_9CUCU</name>
<organism evidence="1 2">
    <name type="scientific">Henosepilachna vigintioctopunctata</name>
    <dbReference type="NCBI Taxonomy" id="420089"/>
    <lineage>
        <taxon>Eukaryota</taxon>
        <taxon>Metazoa</taxon>
        <taxon>Ecdysozoa</taxon>
        <taxon>Arthropoda</taxon>
        <taxon>Hexapoda</taxon>
        <taxon>Insecta</taxon>
        <taxon>Pterygota</taxon>
        <taxon>Neoptera</taxon>
        <taxon>Endopterygota</taxon>
        <taxon>Coleoptera</taxon>
        <taxon>Polyphaga</taxon>
        <taxon>Cucujiformia</taxon>
        <taxon>Coccinelloidea</taxon>
        <taxon>Coccinellidae</taxon>
        <taxon>Epilachninae</taxon>
        <taxon>Epilachnini</taxon>
        <taxon>Henosepilachna</taxon>
    </lineage>
</organism>
<proteinExistence type="predicted"/>
<sequence length="105" mass="12223">MEFVSIDSWSIYSDKEKYGYEKLFTEMKSKNTKKFNTQVQIQRSKNVDRNSNNTNEWIENLSGTEVPEYVNEIPKLGPEFAAPLKEGRKSLPIPDIITNVDSYIR</sequence>
<reference evidence="1 2" key="1">
    <citation type="submission" date="2023-03" db="EMBL/GenBank/DDBJ databases">
        <title>Genome insight into feeding habits of ladybird beetles.</title>
        <authorList>
            <person name="Li H.-S."/>
            <person name="Huang Y.-H."/>
            <person name="Pang H."/>
        </authorList>
    </citation>
    <scope>NUCLEOTIDE SEQUENCE [LARGE SCALE GENOMIC DNA]</scope>
    <source>
        <strain evidence="1">SYSU_2023b</strain>
        <tissue evidence="1">Whole body</tissue>
    </source>
</reference>
<comment type="caution">
    <text evidence="1">The sequence shown here is derived from an EMBL/GenBank/DDBJ whole genome shotgun (WGS) entry which is preliminary data.</text>
</comment>
<gene>
    <name evidence="1" type="ORF">WA026_014384</name>
</gene>
<keyword evidence="2" id="KW-1185">Reference proteome</keyword>
<dbReference type="AlphaFoldDB" id="A0AAW1UMN1"/>
<dbReference type="Proteomes" id="UP001431783">
    <property type="component" value="Unassembled WGS sequence"/>
</dbReference>
<dbReference type="EMBL" id="JARQZJ010000067">
    <property type="protein sequence ID" value="KAK9881041.1"/>
    <property type="molecule type" value="Genomic_DNA"/>
</dbReference>
<evidence type="ECO:0000313" key="1">
    <source>
        <dbReference type="EMBL" id="KAK9881041.1"/>
    </source>
</evidence>
<protein>
    <submittedName>
        <fullName evidence="1">Uncharacterized protein</fullName>
    </submittedName>
</protein>
<accession>A0AAW1UMN1</accession>
<evidence type="ECO:0000313" key="2">
    <source>
        <dbReference type="Proteomes" id="UP001431783"/>
    </source>
</evidence>